<feature type="signal peptide" evidence="8">
    <location>
        <begin position="1"/>
        <end position="20"/>
    </location>
</feature>
<dbReference type="GO" id="GO:0005886">
    <property type="term" value="C:plasma membrane"/>
    <property type="evidence" value="ECO:0007669"/>
    <property type="project" value="UniProtKB-SubCell"/>
</dbReference>
<comment type="similarity">
    <text evidence="6 7">Belongs to the FliO/MopB family.</text>
</comment>
<evidence type="ECO:0000313" key="10">
    <source>
        <dbReference type="Proteomes" id="UP000281112"/>
    </source>
</evidence>
<keyword evidence="9" id="KW-0969">Cilium</keyword>
<gene>
    <name evidence="9" type="primary">fliO</name>
    <name evidence="9" type="ORF">EES38_05850</name>
</gene>
<evidence type="ECO:0000256" key="2">
    <source>
        <dbReference type="ARBA" id="ARBA00022692"/>
    </source>
</evidence>
<evidence type="ECO:0000256" key="4">
    <source>
        <dbReference type="ARBA" id="ARBA00023136"/>
    </source>
</evidence>
<feature type="chain" id="PRO_5017988266" description="Flagellar protein" evidence="8">
    <location>
        <begin position="21"/>
        <end position="138"/>
    </location>
</feature>
<keyword evidence="3 7" id="KW-1133">Transmembrane helix</keyword>
<name>A0A3N9TIS9_9VIBR</name>
<evidence type="ECO:0000256" key="8">
    <source>
        <dbReference type="SAM" id="SignalP"/>
    </source>
</evidence>
<evidence type="ECO:0000256" key="3">
    <source>
        <dbReference type="ARBA" id="ARBA00022989"/>
    </source>
</evidence>
<dbReference type="PANTHER" id="PTHR38766">
    <property type="entry name" value="FLAGELLAR PROTEIN FLIO"/>
    <property type="match status" value="1"/>
</dbReference>
<protein>
    <recommendedName>
        <fullName evidence="7">Flagellar protein</fullName>
    </recommendedName>
</protein>
<dbReference type="AlphaFoldDB" id="A0A3N9TIS9"/>
<keyword evidence="2 7" id="KW-0812">Transmembrane</keyword>
<comment type="caution">
    <text evidence="9">The sequence shown here is derived from an EMBL/GenBank/DDBJ whole genome shotgun (WGS) entry which is preliminary data.</text>
</comment>
<evidence type="ECO:0000256" key="1">
    <source>
        <dbReference type="ARBA" id="ARBA00022475"/>
    </source>
</evidence>
<keyword evidence="8" id="KW-0732">Signal</keyword>
<dbReference type="InterPro" id="IPR022781">
    <property type="entry name" value="Flagellar_biosynth_FliO"/>
</dbReference>
<dbReference type="PROSITE" id="PS51257">
    <property type="entry name" value="PROKAR_LIPOPROTEIN"/>
    <property type="match status" value="1"/>
</dbReference>
<organism evidence="9 10">
    <name type="scientific">Vibrio viridaestus</name>
    <dbReference type="NCBI Taxonomy" id="2487322"/>
    <lineage>
        <taxon>Bacteria</taxon>
        <taxon>Pseudomonadati</taxon>
        <taxon>Pseudomonadota</taxon>
        <taxon>Gammaproteobacteria</taxon>
        <taxon>Vibrionales</taxon>
        <taxon>Vibrionaceae</taxon>
        <taxon>Vibrio</taxon>
    </lineage>
</organism>
<proteinExistence type="inferred from homology"/>
<dbReference type="NCBIfam" id="TIGR03500">
    <property type="entry name" value="FliO_TIGR"/>
    <property type="match status" value="1"/>
</dbReference>
<evidence type="ECO:0000256" key="7">
    <source>
        <dbReference type="RuleBase" id="RU362064"/>
    </source>
</evidence>
<dbReference type="OrthoDB" id="9342590at2"/>
<keyword evidence="5 7" id="KW-0975">Bacterial flagellum</keyword>
<dbReference type="PANTHER" id="PTHR38766:SF1">
    <property type="entry name" value="FLAGELLAR PROTEIN FLIO"/>
    <property type="match status" value="1"/>
</dbReference>
<dbReference type="Proteomes" id="UP000281112">
    <property type="component" value="Unassembled WGS sequence"/>
</dbReference>
<dbReference type="Pfam" id="PF04347">
    <property type="entry name" value="FliO"/>
    <property type="match status" value="1"/>
</dbReference>
<reference evidence="9 10" key="1">
    <citation type="submission" date="2018-11" db="EMBL/GenBank/DDBJ databases">
        <title>Vibrio LJC006 sp. nov., isolated from seawater during the bloom of the enteromorpha.</title>
        <authorList>
            <person name="Liang J."/>
        </authorList>
    </citation>
    <scope>NUCLEOTIDE SEQUENCE [LARGE SCALE GENOMIC DNA]</scope>
    <source>
        <strain evidence="9 10">LJC006</strain>
    </source>
</reference>
<evidence type="ECO:0000313" key="9">
    <source>
        <dbReference type="EMBL" id="RQW64111.1"/>
    </source>
</evidence>
<comment type="subcellular location">
    <subcellularLocation>
        <location evidence="7">Cell membrane</location>
    </subcellularLocation>
    <subcellularLocation>
        <location evidence="7">Bacterial flagellum basal body</location>
    </subcellularLocation>
</comment>
<dbReference type="EMBL" id="RJVQ01000002">
    <property type="protein sequence ID" value="RQW64111.1"/>
    <property type="molecule type" value="Genomic_DNA"/>
</dbReference>
<keyword evidence="1 7" id="KW-1003">Cell membrane</keyword>
<keyword evidence="9" id="KW-0282">Flagellum</keyword>
<dbReference type="GO" id="GO:0009425">
    <property type="term" value="C:bacterial-type flagellum basal body"/>
    <property type="evidence" value="ECO:0007669"/>
    <property type="project" value="UniProtKB-SubCell"/>
</dbReference>
<accession>A0A3N9TIS9</accession>
<keyword evidence="9" id="KW-0966">Cell projection</keyword>
<dbReference type="RefSeq" id="WP_124936231.1">
    <property type="nucleotide sequence ID" value="NZ_RJVQ01000002.1"/>
</dbReference>
<sequence>MRTTRSILLALTFGSCPVLAATESSSQFDLLATFGSLLFVIALILGLAWIMKRMRIPALGREKDFAVIRQIPLGARERLMVVKAGDEQFVIGSTPHSIQLISKLDTPLKDHSDNSSTTSVSASFAKQLNQLMKKNEKN</sequence>
<evidence type="ECO:0000256" key="5">
    <source>
        <dbReference type="ARBA" id="ARBA00023143"/>
    </source>
</evidence>
<keyword evidence="4 7" id="KW-0472">Membrane</keyword>
<evidence type="ECO:0000256" key="6">
    <source>
        <dbReference type="ARBA" id="ARBA00037937"/>
    </source>
</evidence>
<feature type="transmembrane region" description="Helical" evidence="7">
    <location>
        <begin position="30"/>
        <end position="51"/>
    </location>
</feature>
<dbReference type="InterPro" id="IPR052205">
    <property type="entry name" value="FliO/MopB"/>
</dbReference>
<keyword evidence="10" id="KW-1185">Reference proteome</keyword>
<dbReference type="GO" id="GO:0044781">
    <property type="term" value="P:bacterial-type flagellum organization"/>
    <property type="evidence" value="ECO:0007669"/>
    <property type="project" value="UniProtKB-UniRule"/>
</dbReference>